<dbReference type="Proteomes" id="UP001333996">
    <property type="component" value="Unassembled WGS sequence"/>
</dbReference>
<organism evidence="2 3">
    <name type="scientific">Streptomyces chiangmaiensis</name>
    <dbReference type="NCBI Taxonomy" id="766497"/>
    <lineage>
        <taxon>Bacteria</taxon>
        <taxon>Bacillati</taxon>
        <taxon>Actinomycetota</taxon>
        <taxon>Actinomycetes</taxon>
        <taxon>Kitasatosporales</taxon>
        <taxon>Streptomycetaceae</taxon>
        <taxon>Streptomyces</taxon>
    </lineage>
</organism>
<protein>
    <submittedName>
        <fullName evidence="2">TniQ family protein</fullName>
    </submittedName>
</protein>
<feature type="domain" description="TniQ" evidence="1">
    <location>
        <begin position="9"/>
        <end position="139"/>
    </location>
</feature>
<proteinExistence type="predicted"/>
<dbReference type="RefSeq" id="WP_329512550.1">
    <property type="nucleotide sequence ID" value="NZ_BAAAYZ010000129.1"/>
</dbReference>
<evidence type="ECO:0000259" key="1">
    <source>
        <dbReference type="Pfam" id="PF06527"/>
    </source>
</evidence>
<name>A0ABU7FVQ2_9ACTN</name>
<sequence>MTTRPRLLPLTPPPVHRETIGSYLNRLADANHLTIGYLSSLVGPSRQHRRVDNRVGYWTPDALGRLATLTGRSPSCLIHAMPPLGTISDPLRHLRSATEEVIEPRRRPACRLCMARRHIHGLVVRSTPHHEGICHRHHRWLLGDEQHDLTRLPEILRANFRHHRIVRRGAHPSTALAYIDARDRLTRWFTSERSGEPLRQRWNRRLHMLGEDPFGDPHRPSDARIELATYPETIVLSGLLASPYWRDHPQLPAEAAQRLNIAPHQLPLHEMVIATIGKGR</sequence>
<keyword evidence="3" id="KW-1185">Reference proteome</keyword>
<dbReference type="InterPro" id="IPR009492">
    <property type="entry name" value="TniQ"/>
</dbReference>
<gene>
    <name evidence="2" type="ORF">VXC91_41565</name>
</gene>
<dbReference type="Pfam" id="PF06527">
    <property type="entry name" value="TniQ"/>
    <property type="match status" value="1"/>
</dbReference>
<dbReference type="EMBL" id="JAYWVC010000330">
    <property type="protein sequence ID" value="MED7828195.1"/>
    <property type="molecule type" value="Genomic_DNA"/>
</dbReference>
<reference evidence="2" key="1">
    <citation type="submission" date="2024-01" db="EMBL/GenBank/DDBJ databases">
        <title>First draft genome sequence data of TA4-1, the type strain of Gram-positive actinobacterium Streptomyces chiangmaiensis.</title>
        <authorList>
            <person name="Yasawong M."/>
            <person name="Nantapong N."/>
        </authorList>
    </citation>
    <scope>NUCLEOTIDE SEQUENCE</scope>
    <source>
        <strain evidence="2">TA4-1</strain>
    </source>
</reference>
<evidence type="ECO:0000313" key="2">
    <source>
        <dbReference type="EMBL" id="MED7828195.1"/>
    </source>
</evidence>
<evidence type="ECO:0000313" key="3">
    <source>
        <dbReference type="Proteomes" id="UP001333996"/>
    </source>
</evidence>
<accession>A0ABU7FVQ2</accession>
<comment type="caution">
    <text evidence="2">The sequence shown here is derived from an EMBL/GenBank/DDBJ whole genome shotgun (WGS) entry which is preliminary data.</text>
</comment>